<sequence length="203" mass="22868">MALQLIRLLLSCVGGVAARIQNDAFMARLKELIAFGFTIDKIVTFMCGGVAARIQNDAFMARLKELKELGFTIDKIVTFMSNSVAARIQDDVFMARLEELKELGFTIDKIVAFMCDGVAARIQDDAFILNIQNIISHFKNCRMSDTDAINAVIRLFRTSPYIKIVPKITQRIMGLQDLDACTEFITNHCKSYAKRKQLVSQFV</sequence>
<accession>A0A5J6VJA4</accession>
<organism evidence="1">
    <name type="scientific">Megaviridae environmental sample</name>
    <dbReference type="NCBI Taxonomy" id="1737588"/>
    <lineage>
        <taxon>Viruses</taxon>
        <taxon>Varidnaviria</taxon>
        <taxon>Bamfordvirae</taxon>
        <taxon>Nucleocytoviricota</taxon>
        <taxon>Megaviricetes</taxon>
        <taxon>Imitervirales</taxon>
        <taxon>Mimiviridae</taxon>
        <taxon>environmental samples</taxon>
    </lineage>
</organism>
<proteinExistence type="predicted"/>
<dbReference type="EMBL" id="MN448282">
    <property type="protein sequence ID" value="QFG74177.1"/>
    <property type="molecule type" value="Genomic_DNA"/>
</dbReference>
<reference evidence="1" key="1">
    <citation type="journal article" date="2019" name="Philos. Trans. R. Soc. Lond., B, Biol. Sci.">
        <title>Targeted metagenomic recovery of four divergent viruses reveals shared and distinctive characteristics of giant viruses of marine eukaryotes.</title>
        <authorList>
            <person name="Needham D.M."/>
            <person name="Poirier C."/>
            <person name="Hehenberger E."/>
            <person name="Jimenez V."/>
            <person name="Swalwell J.E."/>
            <person name="Santoro A.E."/>
            <person name="Worden A.Z."/>
        </authorList>
    </citation>
    <scope>NUCLEOTIDE SEQUENCE</scope>
    <source>
        <strain evidence="1">OPacV-662</strain>
    </source>
</reference>
<name>A0A5J6VJA4_9VIRU</name>
<evidence type="ECO:0000313" key="1">
    <source>
        <dbReference type="EMBL" id="QFG74177.1"/>
    </source>
</evidence>
<protein>
    <submittedName>
        <fullName evidence="1">Uncharacterized protein</fullName>
    </submittedName>
</protein>